<dbReference type="EMBL" id="MGFE01000021">
    <property type="protein sequence ID" value="OGL98263.1"/>
    <property type="molecule type" value="Genomic_DNA"/>
</dbReference>
<gene>
    <name evidence="1" type="ORF">A2304_00230</name>
</gene>
<comment type="caution">
    <text evidence="1">The sequence shown here is derived from an EMBL/GenBank/DDBJ whole genome shotgun (WGS) entry which is preliminary data.</text>
</comment>
<sequence length="70" mass="7860">MAPGGEIYPLWADDATVSRAIDFLRRVIRDARQCAADERADVLIFDRHWMTVMVGPIVETIVTTILARSS</sequence>
<evidence type="ECO:0000313" key="1">
    <source>
        <dbReference type="EMBL" id="OGL98263.1"/>
    </source>
</evidence>
<accession>A0A1F7W617</accession>
<name>A0A1F7W617_9BACT</name>
<dbReference type="AlphaFoldDB" id="A0A1F7W617"/>
<dbReference type="Proteomes" id="UP000176501">
    <property type="component" value="Unassembled WGS sequence"/>
</dbReference>
<organism evidence="1 2">
    <name type="scientific">Candidatus Uhrbacteria bacterium RIFOXYB2_FULL_57_15</name>
    <dbReference type="NCBI Taxonomy" id="1802422"/>
    <lineage>
        <taxon>Bacteria</taxon>
        <taxon>Candidatus Uhriibacteriota</taxon>
    </lineage>
</organism>
<reference evidence="1 2" key="1">
    <citation type="journal article" date="2016" name="Nat. Commun.">
        <title>Thousands of microbial genomes shed light on interconnected biogeochemical processes in an aquifer system.</title>
        <authorList>
            <person name="Anantharaman K."/>
            <person name="Brown C.T."/>
            <person name="Hug L.A."/>
            <person name="Sharon I."/>
            <person name="Castelle C.J."/>
            <person name="Probst A.J."/>
            <person name="Thomas B.C."/>
            <person name="Singh A."/>
            <person name="Wilkins M.J."/>
            <person name="Karaoz U."/>
            <person name="Brodie E.L."/>
            <person name="Williams K.H."/>
            <person name="Hubbard S.S."/>
            <person name="Banfield J.F."/>
        </authorList>
    </citation>
    <scope>NUCLEOTIDE SEQUENCE [LARGE SCALE GENOMIC DNA]</scope>
</reference>
<evidence type="ECO:0000313" key="2">
    <source>
        <dbReference type="Proteomes" id="UP000176501"/>
    </source>
</evidence>
<protein>
    <submittedName>
        <fullName evidence="1">Uncharacterized protein</fullName>
    </submittedName>
</protein>
<proteinExistence type="predicted"/>